<keyword evidence="8" id="KW-1015">Disulfide bond</keyword>
<dbReference type="GO" id="GO:0016020">
    <property type="term" value="C:membrane"/>
    <property type="evidence" value="ECO:0007669"/>
    <property type="project" value="UniProtKB-SubCell"/>
</dbReference>
<keyword evidence="14" id="KW-1185">Reference proteome</keyword>
<evidence type="ECO:0000256" key="3">
    <source>
        <dbReference type="ARBA" id="ARBA00022859"/>
    </source>
</evidence>
<feature type="transmembrane region" description="Helical" evidence="11">
    <location>
        <begin position="264"/>
        <end position="288"/>
    </location>
</feature>
<dbReference type="GO" id="GO:0008142">
    <property type="term" value="F:oxysterol binding"/>
    <property type="evidence" value="ECO:0007669"/>
    <property type="project" value="InterPro"/>
</dbReference>
<dbReference type="PANTHER" id="PTHR24237:SF37">
    <property type="entry name" value="COAGULATION FACTOR II (THROMBIN) RECEPTOR-LIKE 2-RELATED"/>
    <property type="match status" value="1"/>
</dbReference>
<evidence type="ECO:0000256" key="10">
    <source>
        <dbReference type="ARBA" id="ARBA00023224"/>
    </source>
</evidence>
<dbReference type="Ensembl" id="ENSSLDT00000022922.1">
    <property type="protein sequence ID" value="ENSSLDP00000022200.1"/>
    <property type="gene ID" value="ENSSLDG00000017321.1"/>
</dbReference>
<evidence type="ECO:0000313" key="13">
    <source>
        <dbReference type="Ensembl" id="ENSSLDP00000022200.1"/>
    </source>
</evidence>
<feature type="domain" description="G-protein coupled receptors family 1 profile" evidence="12">
    <location>
        <begin position="71"/>
        <end position="325"/>
    </location>
</feature>
<dbReference type="Pfam" id="PF00001">
    <property type="entry name" value="7tm_1"/>
    <property type="match status" value="1"/>
</dbReference>
<evidence type="ECO:0000256" key="7">
    <source>
        <dbReference type="ARBA" id="ARBA00023136"/>
    </source>
</evidence>
<keyword evidence="3" id="KW-0391">Immunity</keyword>
<dbReference type="InterPro" id="IPR000276">
    <property type="entry name" value="GPCR_Rhodpsn"/>
</dbReference>
<dbReference type="Proteomes" id="UP000261360">
    <property type="component" value="Unplaced"/>
</dbReference>
<evidence type="ECO:0000256" key="2">
    <source>
        <dbReference type="ARBA" id="ARBA00022692"/>
    </source>
</evidence>
<feature type="transmembrane region" description="Helical" evidence="11">
    <location>
        <begin position="59"/>
        <end position="81"/>
    </location>
</feature>
<keyword evidence="2 11" id="KW-0812">Transmembrane</keyword>
<dbReference type="InterPro" id="IPR017452">
    <property type="entry name" value="GPCR_Rhodpsn_7TM"/>
</dbReference>
<dbReference type="PRINTS" id="PR01157">
    <property type="entry name" value="P2YPURNOCPTR"/>
</dbReference>
<evidence type="ECO:0000256" key="9">
    <source>
        <dbReference type="ARBA" id="ARBA00023170"/>
    </source>
</evidence>
<dbReference type="PANTHER" id="PTHR24237">
    <property type="entry name" value="G-PROTEIN COUPLED RECEPTOR"/>
    <property type="match status" value="1"/>
</dbReference>
<dbReference type="CDD" id="cd14982">
    <property type="entry name" value="7tmA_purinoceptor-like"/>
    <property type="match status" value="1"/>
</dbReference>
<reference evidence="13" key="1">
    <citation type="submission" date="2025-08" db="UniProtKB">
        <authorList>
            <consortium name="Ensembl"/>
        </authorList>
    </citation>
    <scope>IDENTIFICATION</scope>
</reference>
<dbReference type="PROSITE" id="PS50262">
    <property type="entry name" value="G_PROTEIN_RECEP_F1_2"/>
    <property type="match status" value="1"/>
</dbReference>
<evidence type="ECO:0000256" key="5">
    <source>
        <dbReference type="ARBA" id="ARBA00023040"/>
    </source>
</evidence>
<comment type="subcellular location">
    <subcellularLocation>
        <location evidence="1">Membrane</location>
        <topology evidence="1">Multi-pass membrane protein</topology>
    </subcellularLocation>
</comment>
<keyword evidence="10" id="KW-0807">Transducer</keyword>
<protein>
    <recommendedName>
        <fullName evidence="12">G-protein coupled receptors family 1 profile domain-containing protein</fullName>
    </recommendedName>
</protein>
<dbReference type="GeneTree" id="ENSGT01150000286937"/>
<dbReference type="GO" id="GO:0002250">
    <property type="term" value="P:adaptive immune response"/>
    <property type="evidence" value="ECO:0007669"/>
    <property type="project" value="UniProtKB-KW"/>
</dbReference>
<reference evidence="13" key="2">
    <citation type="submission" date="2025-09" db="UniProtKB">
        <authorList>
            <consortium name="Ensembl"/>
        </authorList>
    </citation>
    <scope>IDENTIFICATION</scope>
</reference>
<evidence type="ECO:0000256" key="6">
    <source>
        <dbReference type="ARBA" id="ARBA00023130"/>
    </source>
</evidence>
<dbReference type="GO" id="GO:0004930">
    <property type="term" value="F:G protein-coupled receptor activity"/>
    <property type="evidence" value="ECO:0007669"/>
    <property type="project" value="UniProtKB-KW"/>
</dbReference>
<dbReference type="Gene3D" id="1.20.1070.10">
    <property type="entry name" value="Rhodopsin 7-helix transmembrane proteins"/>
    <property type="match status" value="1"/>
</dbReference>
<evidence type="ECO:0000256" key="8">
    <source>
        <dbReference type="ARBA" id="ARBA00023157"/>
    </source>
</evidence>
<dbReference type="InterPro" id="IPR047160">
    <property type="entry name" value="GP183-like"/>
</dbReference>
<feature type="transmembrane region" description="Helical" evidence="11">
    <location>
        <begin position="129"/>
        <end position="150"/>
    </location>
</feature>
<evidence type="ECO:0000256" key="4">
    <source>
        <dbReference type="ARBA" id="ARBA00022989"/>
    </source>
</evidence>
<evidence type="ECO:0000256" key="1">
    <source>
        <dbReference type="ARBA" id="ARBA00004141"/>
    </source>
</evidence>
<proteinExistence type="predicted"/>
<evidence type="ECO:0000313" key="14">
    <source>
        <dbReference type="Proteomes" id="UP000261360"/>
    </source>
</evidence>
<sequence>MSSRCLRSLRPHSSQITALFASSSSLASFFCVLTSICSSANSSVTSIVFIYVQTLFRKAVYSLALVVGLPGNLIALFIFAFKITPRTAFSVYISNLALTDIVILCTLPFKIHYHINGNNWVFGDVACRITGILFFANIYMNICFMTCICVDRYAATVRPHSYLRLQSCWCSLVVSAALWCVAGVAMVVFVLMGPLETDGDGSGSHSCFENFAKQEWATRLGAYSVLCLIFGSLLPSMIILVCYPLAARRISMIKTKTAQRAVRVIYTILGIMLLCFLPNHLVYLLHLLRRMEIIKSCSASDAIYHARRVTMALVILNTCLDPLLYFVTTSHCSWKGLKSTWLSGQIRRINLFVTVYVTEKLCTRQVKRNWCSLRPSSFRACSDDTSFRLCAQEKDDKRGNQHVSFMTTQGNPTRL</sequence>
<dbReference type="PRINTS" id="PR00237">
    <property type="entry name" value="GPCRRHODOPSN"/>
</dbReference>
<dbReference type="SUPFAM" id="SSF81321">
    <property type="entry name" value="Family A G protein-coupled receptor-like"/>
    <property type="match status" value="1"/>
</dbReference>
<keyword evidence="5" id="KW-0297">G-protein coupled receptor</keyword>
<feature type="transmembrane region" description="Helical" evidence="11">
    <location>
        <begin position="171"/>
        <end position="192"/>
    </location>
</feature>
<feature type="transmembrane region" description="Helical" evidence="11">
    <location>
        <begin position="220"/>
        <end position="243"/>
    </location>
</feature>
<dbReference type="AlphaFoldDB" id="A0A3B4XUM4"/>
<feature type="transmembrane region" description="Helical" evidence="11">
    <location>
        <begin position="88"/>
        <end position="109"/>
    </location>
</feature>
<accession>A0A3B4XUM4</accession>
<keyword evidence="4 11" id="KW-1133">Transmembrane helix</keyword>
<evidence type="ECO:0000256" key="11">
    <source>
        <dbReference type="SAM" id="Phobius"/>
    </source>
</evidence>
<evidence type="ECO:0000259" key="12">
    <source>
        <dbReference type="PROSITE" id="PS50262"/>
    </source>
</evidence>
<keyword evidence="9" id="KW-0675">Receptor</keyword>
<dbReference type="FunFam" id="1.20.1070.10:FF:000017">
    <property type="entry name" value="lysophosphatidic acid receptor 4"/>
    <property type="match status" value="1"/>
</dbReference>
<keyword evidence="7 11" id="KW-0472">Membrane</keyword>
<keyword evidence="6" id="KW-1064">Adaptive immunity</keyword>
<organism evidence="13 14">
    <name type="scientific">Seriola lalandi dorsalis</name>
    <dbReference type="NCBI Taxonomy" id="1841481"/>
    <lineage>
        <taxon>Eukaryota</taxon>
        <taxon>Metazoa</taxon>
        <taxon>Chordata</taxon>
        <taxon>Craniata</taxon>
        <taxon>Vertebrata</taxon>
        <taxon>Euteleostomi</taxon>
        <taxon>Actinopterygii</taxon>
        <taxon>Neopterygii</taxon>
        <taxon>Teleostei</taxon>
        <taxon>Neoteleostei</taxon>
        <taxon>Acanthomorphata</taxon>
        <taxon>Carangaria</taxon>
        <taxon>Carangiformes</taxon>
        <taxon>Carangidae</taxon>
        <taxon>Seriola</taxon>
    </lineage>
</organism>
<name>A0A3B4XUM4_SERLL</name>